<proteinExistence type="predicted"/>
<reference evidence="2" key="1">
    <citation type="journal article" date="2016" name="Genome Announc.">
        <title>Draft Genome Sequences of Five Rapidly Growing Mycobacterium Species, M. thermoresistibile, M. fortuitum subsp. acetamidolyticum, M. canariasense, M. brisbanense, and M. novocastrense.</title>
        <authorList>
            <person name="Katahira K."/>
            <person name="Ogura Y."/>
            <person name="Gotoh Y."/>
            <person name="Hayashi T."/>
        </authorList>
    </citation>
    <scope>NUCLEOTIDE SEQUENCE [LARGE SCALE GENOMIC DNA]</scope>
    <source>
        <strain evidence="2">JCM15654</strain>
    </source>
</reference>
<dbReference type="EMBL" id="BCSX01000041">
    <property type="protein sequence ID" value="GAS90711.1"/>
    <property type="molecule type" value="Genomic_DNA"/>
</dbReference>
<accession>A0A100W3A4</accession>
<evidence type="ECO:0000313" key="1">
    <source>
        <dbReference type="EMBL" id="GAS90711.1"/>
    </source>
</evidence>
<dbReference type="AlphaFoldDB" id="A0A100W3A4"/>
<name>A0A100W3A4_9MYCO</name>
<protein>
    <submittedName>
        <fullName evidence="1">Uncharacterized protein</fullName>
    </submittedName>
</protein>
<gene>
    <name evidence="1" type="ORF">RMCB_4807</name>
</gene>
<dbReference type="Proteomes" id="UP000069620">
    <property type="component" value="Unassembled WGS sequence"/>
</dbReference>
<dbReference type="InterPro" id="IPR041197">
    <property type="entry name" value="LD_cluster3"/>
</dbReference>
<evidence type="ECO:0000313" key="2">
    <source>
        <dbReference type="Proteomes" id="UP000069620"/>
    </source>
</evidence>
<sequence length="223" mass="24032">MSDTPIVDVALERKLAGRTVFLSASIPNPARWPGPYDPLEITDAVVAVGRAILSAGARLATAAHPTIAPLLLYIAAELPERARSLVIVYQSEVFEGRMPEAISRFNDKRIGIIIPTPAAPGEPPDPAQAPESLAAMRRQLLNETQPDAAIFIGGMNGIPAEYDLFREQRPSNPTYALGYPGGAARELAKGMDSPLQELLYSGTVYPTIARAIVDDIEHRAPRE</sequence>
<dbReference type="OrthoDB" id="5525437at2"/>
<reference evidence="2" key="2">
    <citation type="submission" date="2016-02" db="EMBL/GenBank/DDBJ databases">
        <title>Draft genome sequence of five rapidly growing Mycobacterium species.</title>
        <authorList>
            <person name="Katahira K."/>
            <person name="Gotou Y."/>
            <person name="Iida K."/>
            <person name="Ogura Y."/>
            <person name="Hayashi T."/>
        </authorList>
    </citation>
    <scope>NUCLEOTIDE SEQUENCE [LARGE SCALE GENOMIC DNA]</scope>
    <source>
        <strain evidence="2">JCM15654</strain>
    </source>
</reference>
<dbReference type="Pfam" id="PF18180">
    <property type="entry name" value="LD_cluster3"/>
    <property type="match status" value="1"/>
</dbReference>
<dbReference type="RefSeq" id="WP_062830794.1">
    <property type="nucleotide sequence ID" value="NZ_BCSX01000041.1"/>
</dbReference>
<organism evidence="1 2">
    <name type="scientific">Mycolicibacterium brisbanense</name>
    <dbReference type="NCBI Taxonomy" id="146020"/>
    <lineage>
        <taxon>Bacteria</taxon>
        <taxon>Bacillati</taxon>
        <taxon>Actinomycetota</taxon>
        <taxon>Actinomycetes</taxon>
        <taxon>Mycobacteriales</taxon>
        <taxon>Mycobacteriaceae</taxon>
        <taxon>Mycolicibacterium</taxon>
    </lineage>
</organism>
<comment type="caution">
    <text evidence="1">The sequence shown here is derived from an EMBL/GenBank/DDBJ whole genome shotgun (WGS) entry which is preliminary data.</text>
</comment>
<keyword evidence="2" id="KW-1185">Reference proteome</keyword>